<accession>A0A2T0KQA4</accession>
<dbReference type="AlphaFoldDB" id="A0A2T0KQA4"/>
<dbReference type="Proteomes" id="UP000239415">
    <property type="component" value="Unassembled WGS sequence"/>
</dbReference>
<evidence type="ECO:0000313" key="2">
    <source>
        <dbReference type="EMBL" id="PRX25745.1"/>
    </source>
</evidence>
<keyword evidence="3" id="KW-1185">Reference proteome</keyword>
<evidence type="ECO:0000313" key="3">
    <source>
        <dbReference type="Proteomes" id="UP000239415"/>
    </source>
</evidence>
<gene>
    <name evidence="2" type="ORF">CLV67_101465</name>
</gene>
<feature type="region of interest" description="Disordered" evidence="1">
    <location>
        <begin position="41"/>
        <end position="68"/>
    </location>
</feature>
<evidence type="ECO:0000256" key="1">
    <source>
        <dbReference type="SAM" id="MobiDB-lite"/>
    </source>
</evidence>
<reference evidence="2 3" key="1">
    <citation type="submission" date="2018-03" db="EMBL/GenBank/DDBJ databases">
        <title>Genomic Encyclopedia of Archaeal and Bacterial Type Strains, Phase II (KMG-II): from individual species to whole genera.</title>
        <authorList>
            <person name="Goeker M."/>
        </authorList>
    </citation>
    <scope>NUCLEOTIDE SEQUENCE [LARGE SCALE GENOMIC DNA]</scope>
    <source>
        <strain evidence="2 3">DSM 43146</strain>
    </source>
</reference>
<comment type="caution">
    <text evidence="2">The sequence shown here is derived from an EMBL/GenBank/DDBJ whole genome shotgun (WGS) entry which is preliminary data.</text>
</comment>
<feature type="compositionally biased region" description="Low complexity" evidence="1">
    <location>
        <begin position="320"/>
        <end position="333"/>
    </location>
</feature>
<proteinExistence type="predicted"/>
<organism evidence="2 3">
    <name type="scientific">Actinoplanes italicus</name>
    <dbReference type="NCBI Taxonomy" id="113567"/>
    <lineage>
        <taxon>Bacteria</taxon>
        <taxon>Bacillati</taxon>
        <taxon>Actinomycetota</taxon>
        <taxon>Actinomycetes</taxon>
        <taxon>Micromonosporales</taxon>
        <taxon>Micromonosporaceae</taxon>
        <taxon>Actinoplanes</taxon>
    </lineage>
</organism>
<name>A0A2T0KQA4_9ACTN</name>
<feature type="region of interest" description="Disordered" evidence="1">
    <location>
        <begin position="306"/>
        <end position="355"/>
    </location>
</feature>
<dbReference type="EMBL" id="PVMZ01000001">
    <property type="protein sequence ID" value="PRX25745.1"/>
    <property type="molecule type" value="Genomic_DNA"/>
</dbReference>
<protein>
    <submittedName>
        <fullName evidence="2">Uncharacterized protein</fullName>
    </submittedName>
</protein>
<feature type="compositionally biased region" description="Basic residues" evidence="1">
    <location>
        <begin position="58"/>
        <end position="68"/>
    </location>
</feature>
<sequence>MEGHRPVNCHAIGSPIIDTDPRILDCAGLRGYARVVSVPATPRRMTPHPAAHPPGRSPHTRRLPRRARPLGRRLLRWATTLGRRLLRWATTLGRRSHARRNPRRVKSLMALLLVVAVAGTAACTDLDQANAAGAADEGLISQTADRVAAADGLSWTATYRLAGGEAARVARAQKPSRIAYTFPSGLVIITPDTVTRCARATEKMDCTDGDRRDGEEGPPASTGLVAPAAILDMLESAAIDPDLAVTPRETTIAGRHASCLKLTGVDQSAASNFEVCVTVEGTVAAFAGMVAGSPVEMTLTDYRTGIDETDFTVPSKTAPDRGTTGPGTPDHGTPGPGTPGPSHTSPRSAGPTPSR</sequence>